<keyword evidence="3" id="KW-1185">Reference proteome</keyword>
<feature type="domain" description="Redoxin" evidence="1">
    <location>
        <begin position="40"/>
        <end position="141"/>
    </location>
</feature>
<gene>
    <name evidence="2" type="ORF">BKP35_14015</name>
</gene>
<dbReference type="RefSeq" id="WP_071313983.1">
    <property type="nucleotide sequence ID" value="NZ_MLQQ01000040.1"/>
</dbReference>
<proteinExistence type="predicted"/>
<evidence type="ECO:0000259" key="1">
    <source>
        <dbReference type="Pfam" id="PF08534"/>
    </source>
</evidence>
<dbReference type="EMBL" id="MLQQ01000040">
    <property type="protein sequence ID" value="OIJ10219.1"/>
    <property type="molecule type" value="Genomic_DNA"/>
</dbReference>
<dbReference type="InterPro" id="IPR013740">
    <property type="entry name" value="Redoxin"/>
</dbReference>
<dbReference type="SUPFAM" id="SSF52833">
    <property type="entry name" value="Thioredoxin-like"/>
    <property type="match status" value="1"/>
</dbReference>
<dbReference type="OrthoDB" id="2863540at2"/>
<accession>A0A1S2LCJ0</accession>
<dbReference type="Pfam" id="PF08534">
    <property type="entry name" value="Redoxin"/>
    <property type="match status" value="1"/>
</dbReference>
<dbReference type="GO" id="GO:0016491">
    <property type="term" value="F:oxidoreductase activity"/>
    <property type="evidence" value="ECO:0007669"/>
    <property type="project" value="InterPro"/>
</dbReference>
<dbReference type="Proteomes" id="UP000180098">
    <property type="component" value="Unassembled WGS sequence"/>
</dbReference>
<sequence length="173" mass="19869">MANKLSIAFILFILSGMAYTVYGFWAVDENPDIITVERFNDEEPILLDNYIGEKKTILQFVAVPCECCSFSMPFIQQFAAEQDEIEVITIVFHGRRGEIQDKFENEYKATHLYGLDLDRSIANYYGANVSPTYVFFDEAGNNLGAYPYIILDAEELEQRYDDAYKKFNNEGEA</sequence>
<dbReference type="InterPro" id="IPR036249">
    <property type="entry name" value="Thioredoxin-like_sf"/>
</dbReference>
<comment type="caution">
    <text evidence="2">The sequence shown here is derived from an EMBL/GenBank/DDBJ whole genome shotgun (WGS) entry which is preliminary data.</text>
</comment>
<organism evidence="2 3">
    <name type="scientific">Anaerobacillus arseniciselenatis</name>
    <dbReference type="NCBI Taxonomy" id="85682"/>
    <lineage>
        <taxon>Bacteria</taxon>
        <taxon>Bacillati</taxon>
        <taxon>Bacillota</taxon>
        <taxon>Bacilli</taxon>
        <taxon>Bacillales</taxon>
        <taxon>Bacillaceae</taxon>
        <taxon>Anaerobacillus</taxon>
    </lineage>
</organism>
<name>A0A1S2LCJ0_9BACI</name>
<dbReference type="Gene3D" id="3.40.30.10">
    <property type="entry name" value="Glutaredoxin"/>
    <property type="match status" value="1"/>
</dbReference>
<evidence type="ECO:0000313" key="2">
    <source>
        <dbReference type="EMBL" id="OIJ10219.1"/>
    </source>
</evidence>
<dbReference type="AlphaFoldDB" id="A0A1S2LCJ0"/>
<evidence type="ECO:0000313" key="3">
    <source>
        <dbReference type="Proteomes" id="UP000180098"/>
    </source>
</evidence>
<protein>
    <recommendedName>
        <fullName evidence="1">Redoxin domain-containing protein</fullName>
    </recommendedName>
</protein>
<reference evidence="2 3" key="1">
    <citation type="submission" date="2016-10" db="EMBL/GenBank/DDBJ databases">
        <title>Draft genome sequences of four alkaliphilic bacteria belonging to the Anaerobacillus genus.</title>
        <authorList>
            <person name="Bassil N.M."/>
            <person name="Lloyd J.R."/>
        </authorList>
    </citation>
    <scope>NUCLEOTIDE SEQUENCE [LARGE SCALE GENOMIC DNA]</scope>
    <source>
        <strain evidence="2 3">DSM 15340</strain>
    </source>
</reference>